<accession>A0AA40DA85</accession>
<dbReference type="InterPro" id="IPR053037">
    <property type="entry name" value="Pericyclase_pydY-like"/>
</dbReference>
<gene>
    <name evidence="1" type="ORF">QBC41DRAFT_323655</name>
</gene>
<protein>
    <submittedName>
        <fullName evidence="1">Uncharacterized protein</fullName>
    </submittedName>
</protein>
<evidence type="ECO:0000313" key="1">
    <source>
        <dbReference type="EMBL" id="KAK0667616.1"/>
    </source>
</evidence>
<evidence type="ECO:0000313" key="2">
    <source>
        <dbReference type="Proteomes" id="UP001174997"/>
    </source>
</evidence>
<dbReference type="PANTHER" id="PTHR38115">
    <property type="entry name" value="LIPOCALIN-LIKE DOMAIN-CONTAINING PROTEIN"/>
    <property type="match status" value="1"/>
</dbReference>
<dbReference type="EMBL" id="JAULSY010000069">
    <property type="protein sequence ID" value="KAK0667616.1"/>
    <property type="molecule type" value="Genomic_DNA"/>
</dbReference>
<dbReference type="AlphaFoldDB" id="A0AA40DA85"/>
<reference evidence="1" key="1">
    <citation type="submission" date="2023-06" db="EMBL/GenBank/DDBJ databases">
        <title>Genome-scale phylogeny and comparative genomics of the fungal order Sordariales.</title>
        <authorList>
            <consortium name="Lawrence Berkeley National Laboratory"/>
            <person name="Hensen N."/>
            <person name="Bonometti L."/>
            <person name="Westerberg I."/>
            <person name="Brannstrom I.O."/>
            <person name="Guillou S."/>
            <person name="Cros-Aarteil S."/>
            <person name="Calhoun S."/>
            <person name="Haridas S."/>
            <person name="Kuo A."/>
            <person name="Mondo S."/>
            <person name="Pangilinan J."/>
            <person name="Riley R."/>
            <person name="Labutti K."/>
            <person name="Andreopoulos B."/>
            <person name="Lipzen A."/>
            <person name="Chen C."/>
            <person name="Yanf M."/>
            <person name="Daum C."/>
            <person name="Ng V."/>
            <person name="Clum A."/>
            <person name="Steindorff A."/>
            <person name="Ohm R."/>
            <person name="Martin F."/>
            <person name="Silar P."/>
            <person name="Natvig D."/>
            <person name="Lalanne C."/>
            <person name="Gautier V."/>
            <person name="Ament-Velasquez S.L."/>
            <person name="Kruys A."/>
            <person name="Hutchinson M.I."/>
            <person name="Powell A.J."/>
            <person name="Barry K."/>
            <person name="Miller A.N."/>
            <person name="Grigoriev I.V."/>
            <person name="Debuchy R."/>
            <person name="Gladieux P."/>
            <person name="Thoren M.H."/>
            <person name="Johannesson H."/>
        </authorList>
    </citation>
    <scope>NUCLEOTIDE SEQUENCE</scope>
    <source>
        <strain evidence="1">CBS 307.81</strain>
    </source>
</reference>
<sequence length="208" mass="23271">MVCLSPMESNTHTHTFRLIKTTPANQPTSQNKTLSTPIEPGLALQGVGWMTRKMVGLATVTLDIKQFSAPPSPPAEPTSENFTHVEIEQTGTGGMKGSTEKRCLDYTFRDHSDWLFGHVKGQSKWISTAEITDDFLKSGWIETDAEKTGPNGESHLLSYVESYDAGWTATQIWGFKECSDGKRRYARNVVIAKGSERVELQLYYDYLE</sequence>
<comment type="caution">
    <text evidence="1">The sequence shown here is derived from an EMBL/GenBank/DDBJ whole genome shotgun (WGS) entry which is preliminary data.</text>
</comment>
<dbReference type="PANTHER" id="PTHR38115:SF1">
    <property type="entry name" value="LIPOCALIN-LIKE DOMAIN-CONTAINING PROTEIN"/>
    <property type="match status" value="1"/>
</dbReference>
<keyword evidence="2" id="KW-1185">Reference proteome</keyword>
<proteinExistence type="predicted"/>
<dbReference type="Proteomes" id="UP001174997">
    <property type="component" value="Unassembled WGS sequence"/>
</dbReference>
<name>A0AA40DA85_9PEZI</name>
<organism evidence="1 2">
    <name type="scientific">Cercophora samala</name>
    <dbReference type="NCBI Taxonomy" id="330535"/>
    <lineage>
        <taxon>Eukaryota</taxon>
        <taxon>Fungi</taxon>
        <taxon>Dikarya</taxon>
        <taxon>Ascomycota</taxon>
        <taxon>Pezizomycotina</taxon>
        <taxon>Sordariomycetes</taxon>
        <taxon>Sordariomycetidae</taxon>
        <taxon>Sordariales</taxon>
        <taxon>Lasiosphaeriaceae</taxon>
        <taxon>Cercophora</taxon>
    </lineage>
</organism>